<sequence>RTTTWSTLTATTVENTFGPIDVWVNVAFTSVFAPFTQIAPEEFRRVTDVSYLGFVHGTMAALARMTPRDAGTVVQVGSALGARAIPLQSAYCGAKHAINGFTESVRTELLHDRSNIHITVVQMPALNTPQFDWVLSRLPRHPQPVPPIYQPEVAARAIVRAADHPRRKQYWVGASTAATVLGQRLMPAVLDFYLARTGYSSQQTGQPAEPDRPNNLWRPVDDEPGSDHGAHGSFDDRSTSRSPQVWLSRHARSLSVAAAGMALTAGGAALTHHRH</sequence>
<comment type="similarity">
    <text evidence="1 3">Belongs to the short-chain dehydrogenases/reductases (SDR) family.</text>
</comment>
<dbReference type="InterPro" id="IPR020904">
    <property type="entry name" value="Sc_DH/Rdtase_CS"/>
</dbReference>
<dbReference type="Pfam" id="PF00106">
    <property type="entry name" value="adh_short"/>
    <property type="match status" value="1"/>
</dbReference>
<feature type="compositionally biased region" description="Basic and acidic residues" evidence="4">
    <location>
        <begin position="219"/>
        <end position="239"/>
    </location>
</feature>
<dbReference type="PANTHER" id="PTHR44196:SF1">
    <property type="entry name" value="DEHYDROGENASE_REDUCTASE SDR FAMILY MEMBER 7B"/>
    <property type="match status" value="1"/>
</dbReference>
<reference evidence="5" key="1">
    <citation type="submission" date="2020-07" db="EMBL/GenBank/DDBJ databases">
        <authorList>
            <person name="Pettersson B.M.F."/>
            <person name="Behra P.R.K."/>
            <person name="Ramesh M."/>
            <person name="Das S."/>
            <person name="Dasgupta S."/>
            <person name="Kirsebom L.A."/>
        </authorList>
    </citation>
    <scope>NUCLEOTIDE SEQUENCE</scope>
    <source>
        <strain evidence="5">DSM 45406</strain>
    </source>
</reference>
<evidence type="ECO:0000256" key="2">
    <source>
        <dbReference type="ARBA" id="ARBA00023002"/>
    </source>
</evidence>
<gene>
    <name evidence="5" type="ORF">H7H73_15945</name>
</gene>
<dbReference type="SUPFAM" id="SSF51735">
    <property type="entry name" value="NAD(P)-binding Rossmann-fold domains"/>
    <property type="match status" value="1"/>
</dbReference>
<comment type="caution">
    <text evidence="5">The sequence shown here is derived from an EMBL/GenBank/DDBJ whole genome shotgun (WGS) entry which is preliminary data.</text>
</comment>
<dbReference type="GO" id="GO:0016491">
    <property type="term" value="F:oxidoreductase activity"/>
    <property type="evidence" value="ECO:0007669"/>
    <property type="project" value="UniProtKB-KW"/>
</dbReference>
<accession>A0A9X3BGW7</accession>
<organism evidence="5 6">
    <name type="scientific">Mycolicibacterium rufum</name>
    <dbReference type="NCBI Taxonomy" id="318424"/>
    <lineage>
        <taxon>Bacteria</taxon>
        <taxon>Bacillati</taxon>
        <taxon>Actinomycetota</taxon>
        <taxon>Actinomycetes</taxon>
        <taxon>Mycobacteriales</taxon>
        <taxon>Mycobacteriaceae</taxon>
        <taxon>Mycolicibacterium</taxon>
    </lineage>
</organism>
<evidence type="ECO:0000256" key="3">
    <source>
        <dbReference type="RuleBase" id="RU000363"/>
    </source>
</evidence>
<name>A0A9X3BGW7_9MYCO</name>
<keyword evidence="2" id="KW-0560">Oxidoreductase</keyword>
<dbReference type="AlphaFoldDB" id="A0A9X3BGW7"/>
<dbReference type="NCBIfam" id="NF005495">
    <property type="entry name" value="PRK07109.1"/>
    <property type="match status" value="1"/>
</dbReference>
<dbReference type="PANTHER" id="PTHR44196">
    <property type="entry name" value="DEHYDROGENASE/REDUCTASE SDR FAMILY MEMBER 7B"/>
    <property type="match status" value="1"/>
</dbReference>
<dbReference type="InterPro" id="IPR036291">
    <property type="entry name" value="NAD(P)-bd_dom_sf"/>
</dbReference>
<proteinExistence type="inferred from homology"/>
<dbReference type="PRINTS" id="PR00080">
    <property type="entry name" value="SDRFAMILY"/>
</dbReference>
<dbReference type="GO" id="GO:0016020">
    <property type="term" value="C:membrane"/>
    <property type="evidence" value="ECO:0007669"/>
    <property type="project" value="TreeGrafter"/>
</dbReference>
<dbReference type="Gene3D" id="3.40.50.720">
    <property type="entry name" value="NAD(P)-binding Rossmann-like Domain"/>
    <property type="match status" value="1"/>
</dbReference>
<dbReference type="InterPro" id="IPR002347">
    <property type="entry name" value="SDR_fam"/>
</dbReference>
<protein>
    <submittedName>
        <fullName evidence="5">SDR family oxidoreductase</fullName>
    </submittedName>
</protein>
<dbReference type="Proteomes" id="UP001140272">
    <property type="component" value="Unassembled WGS sequence"/>
</dbReference>
<evidence type="ECO:0000313" key="6">
    <source>
        <dbReference type="Proteomes" id="UP001140272"/>
    </source>
</evidence>
<dbReference type="PRINTS" id="PR00081">
    <property type="entry name" value="GDHRDH"/>
</dbReference>
<evidence type="ECO:0000256" key="1">
    <source>
        <dbReference type="ARBA" id="ARBA00006484"/>
    </source>
</evidence>
<feature type="region of interest" description="Disordered" evidence="4">
    <location>
        <begin position="200"/>
        <end position="245"/>
    </location>
</feature>
<feature type="non-terminal residue" evidence="5">
    <location>
        <position position="1"/>
    </location>
</feature>
<dbReference type="PROSITE" id="PS00061">
    <property type="entry name" value="ADH_SHORT"/>
    <property type="match status" value="1"/>
</dbReference>
<dbReference type="EMBL" id="JACKRN010000569">
    <property type="protein sequence ID" value="MCV7071663.1"/>
    <property type="molecule type" value="Genomic_DNA"/>
</dbReference>
<evidence type="ECO:0000256" key="4">
    <source>
        <dbReference type="SAM" id="MobiDB-lite"/>
    </source>
</evidence>
<evidence type="ECO:0000313" key="5">
    <source>
        <dbReference type="EMBL" id="MCV7071663.1"/>
    </source>
</evidence>
<reference evidence="5" key="2">
    <citation type="journal article" date="2022" name="BMC Genomics">
        <title>Comparative genome analysis of mycobacteria focusing on tRNA and non-coding RNA.</title>
        <authorList>
            <person name="Behra P.R.K."/>
            <person name="Pettersson B.M.F."/>
            <person name="Ramesh M."/>
            <person name="Das S."/>
            <person name="Dasgupta S."/>
            <person name="Kirsebom L.A."/>
        </authorList>
    </citation>
    <scope>NUCLEOTIDE SEQUENCE</scope>
    <source>
        <strain evidence="5">DSM 45406</strain>
    </source>
</reference>